<dbReference type="STRING" id="1036612.A0A1L9TYK4"/>
<dbReference type="InterPro" id="IPR021740">
    <property type="entry name" value="Velvet"/>
</dbReference>
<dbReference type="GO" id="GO:0030435">
    <property type="term" value="P:sporulation resulting in formation of a cellular spore"/>
    <property type="evidence" value="ECO:0007669"/>
    <property type="project" value="UniProtKB-KW"/>
</dbReference>
<evidence type="ECO:0000256" key="2">
    <source>
        <dbReference type="ARBA" id="ARBA00022969"/>
    </source>
</evidence>
<evidence type="ECO:0000256" key="1">
    <source>
        <dbReference type="ARBA" id="ARBA00004123"/>
    </source>
</evidence>
<keyword evidence="3" id="KW-0805">Transcription regulation</keyword>
<feature type="region of interest" description="Disordered" evidence="6">
    <location>
        <begin position="61"/>
        <end position="81"/>
    </location>
</feature>
<name>A0A1L9TYK4_9EURO</name>
<feature type="compositionally biased region" description="Low complexity" evidence="6">
    <location>
        <begin position="148"/>
        <end position="165"/>
    </location>
</feature>
<protein>
    <recommendedName>
        <fullName evidence="7">Velvet domain-containing protein</fullName>
    </recommendedName>
</protein>
<evidence type="ECO:0000256" key="5">
    <source>
        <dbReference type="ARBA" id="ARBA00023242"/>
    </source>
</evidence>
<feature type="compositionally biased region" description="Polar residues" evidence="6">
    <location>
        <begin position="171"/>
        <end position="190"/>
    </location>
</feature>
<dbReference type="Proteomes" id="UP000184356">
    <property type="component" value="Unassembled WGS sequence"/>
</dbReference>
<dbReference type="PANTHER" id="PTHR33572:SF17">
    <property type="entry name" value="SEXUAL DEVELOPMENT REGULATOR VELC"/>
    <property type="match status" value="1"/>
</dbReference>
<dbReference type="AlphaFoldDB" id="A0A1L9TYK4"/>
<evidence type="ECO:0000313" key="8">
    <source>
        <dbReference type="EMBL" id="OJJ64475.1"/>
    </source>
</evidence>
<dbReference type="OrthoDB" id="3056235at2759"/>
<feature type="region of interest" description="Disordered" evidence="6">
    <location>
        <begin position="311"/>
        <end position="390"/>
    </location>
</feature>
<dbReference type="PANTHER" id="PTHR33572">
    <property type="entry name" value="SPORE DEVELOPMENT REGULATOR VOSA"/>
    <property type="match status" value="1"/>
</dbReference>
<dbReference type="PROSITE" id="PS51821">
    <property type="entry name" value="VELVET"/>
    <property type="match status" value="1"/>
</dbReference>
<feature type="compositionally biased region" description="Polar residues" evidence="6">
    <location>
        <begin position="311"/>
        <end position="321"/>
    </location>
</feature>
<dbReference type="GeneID" id="63756905"/>
<keyword evidence="4" id="KW-0804">Transcription</keyword>
<dbReference type="Gene3D" id="2.60.40.3960">
    <property type="entry name" value="Velvet domain"/>
    <property type="match status" value="1"/>
</dbReference>
<dbReference type="InterPro" id="IPR037525">
    <property type="entry name" value="Velvet_dom"/>
</dbReference>
<organism evidence="8 9">
    <name type="scientific">Aspergillus sydowii CBS 593.65</name>
    <dbReference type="NCBI Taxonomy" id="1036612"/>
    <lineage>
        <taxon>Eukaryota</taxon>
        <taxon>Fungi</taxon>
        <taxon>Dikarya</taxon>
        <taxon>Ascomycota</taxon>
        <taxon>Pezizomycotina</taxon>
        <taxon>Eurotiomycetes</taxon>
        <taxon>Eurotiomycetidae</taxon>
        <taxon>Eurotiales</taxon>
        <taxon>Aspergillaceae</taxon>
        <taxon>Aspergillus</taxon>
        <taxon>Aspergillus subgen. Nidulantes</taxon>
    </lineage>
</organism>
<accession>A0A1L9TYK4</accession>
<keyword evidence="9" id="KW-1185">Reference proteome</keyword>
<gene>
    <name evidence="8" type="ORF">ASPSYDRAFT_138390</name>
</gene>
<evidence type="ECO:0000256" key="4">
    <source>
        <dbReference type="ARBA" id="ARBA00023163"/>
    </source>
</evidence>
<sequence length="495" mass="54642">MTTYVGHQNADIHRLGQKSVLIAESSIRTCELSPLQMSGAPFQPWTYITDGRYTNARTHAPEADPLRHTTASNPHYQAQEPPRFHLPVTQSHEPTMMQTSSYPRFPLQAWDSGTESKYNFTPNTTGSLAQYSIQRPSMSRPMEHAGPSSSYYDDSSRSRGSVGSVGRINDVDSQYSSSSATFPSPVHSNKSPVTFPTIAPLPGYQQLPIHHRNAISGMPSDFKILLHHPPTPSPPPRRTSTSSRYHLSIRQQPIAARACGAGDRDRRPVDPPPILQMLLTDFNPDSDEDKTILQDPRFTVGCLLYPVHNPSCSSKSPNQMGRQDGTDLGIDLKDSNAPGQSTPLLSGKSFVSPFYVDEEPDPDTAPSHPSTDNNPPRATVRRASGVAGHTSPRPPASFFIFSDLSVRTAGLYRLQFRLMNWGTVEDTGQSMPILAEAWSEPFQVYPAKNFPGMRDSSLLTVRLKELGFVELKTRGKGMGKGRRVVKADFKTNRSD</sequence>
<comment type="subcellular location">
    <subcellularLocation>
        <location evidence="1">Nucleus</location>
    </subcellularLocation>
</comment>
<evidence type="ECO:0000256" key="3">
    <source>
        <dbReference type="ARBA" id="ARBA00023015"/>
    </source>
</evidence>
<reference evidence="9" key="1">
    <citation type="journal article" date="2017" name="Genome Biol.">
        <title>Comparative genomics reveals high biological diversity and specific adaptations in the industrially and medically important fungal genus Aspergillus.</title>
        <authorList>
            <person name="de Vries R.P."/>
            <person name="Riley R."/>
            <person name="Wiebenga A."/>
            <person name="Aguilar-Osorio G."/>
            <person name="Amillis S."/>
            <person name="Uchima C.A."/>
            <person name="Anderluh G."/>
            <person name="Asadollahi M."/>
            <person name="Askin M."/>
            <person name="Barry K."/>
            <person name="Battaglia E."/>
            <person name="Bayram O."/>
            <person name="Benocci T."/>
            <person name="Braus-Stromeyer S.A."/>
            <person name="Caldana C."/>
            <person name="Canovas D."/>
            <person name="Cerqueira G.C."/>
            <person name="Chen F."/>
            <person name="Chen W."/>
            <person name="Choi C."/>
            <person name="Clum A."/>
            <person name="Dos Santos R.A."/>
            <person name="Damasio A.R."/>
            <person name="Diallinas G."/>
            <person name="Emri T."/>
            <person name="Fekete E."/>
            <person name="Flipphi M."/>
            <person name="Freyberg S."/>
            <person name="Gallo A."/>
            <person name="Gournas C."/>
            <person name="Habgood R."/>
            <person name="Hainaut M."/>
            <person name="Harispe M.L."/>
            <person name="Henrissat B."/>
            <person name="Hilden K.S."/>
            <person name="Hope R."/>
            <person name="Hossain A."/>
            <person name="Karabika E."/>
            <person name="Karaffa L."/>
            <person name="Karanyi Z."/>
            <person name="Krasevec N."/>
            <person name="Kuo A."/>
            <person name="Kusch H."/>
            <person name="LaButti K."/>
            <person name="Lagendijk E.L."/>
            <person name="Lapidus A."/>
            <person name="Levasseur A."/>
            <person name="Lindquist E."/>
            <person name="Lipzen A."/>
            <person name="Logrieco A.F."/>
            <person name="MacCabe A."/>
            <person name="Maekelae M.R."/>
            <person name="Malavazi I."/>
            <person name="Melin P."/>
            <person name="Meyer V."/>
            <person name="Mielnichuk N."/>
            <person name="Miskei M."/>
            <person name="Molnar A.P."/>
            <person name="Mule G."/>
            <person name="Ngan C.Y."/>
            <person name="Orejas M."/>
            <person name="Orosz E."/>
            <person name="Ouedraogo J.P."/>
            <person name="Overkamp K.M."/>
            <person name="Park H.-S."/>
            <person name="Perrone G."/>
            <person name="Piumi F."/>
            <person name="Punt P.J."/>
            <person name="Ram A.F."/>
            <person name="Ramon A."/>
            <person name="Rauscher S."/>
            <person name="Record E."/>
            <person name="Riano-Pachon D.M."/>
            <person name="Robert V."/>
            <person name="Roehrig J."/>
            <person name="Ruller R."/>
            <person name="Salamov A."/>
            <person name="Salih N.S."/>
            <person name="Samson R.A."/>
            <person name="Sandor E."/>
            <person name="Sanguinetti M."/>
            <person name="Schuetze T."/>
            <person name="Sepcic K."/>
            <person name="Shelest E."/>
            <person name="Sherlock G."/>
            <person name="Sophianopoulou V."/>
            <person name="Squina F.M."/>
            <person name="Sun H."/>
            <person name="Susca A."/>
            <person name="Todd R.B."/>
            <person name="Tsang A."/>
            <person name="Unkles S.E."/>
            <person name="van de Wiele N."/>
            <person name="van Rossen-Uffink D."/>
            <person name="Oliveira J.V."/>
            <person name="Vesth T.C."/>
            <person name="Visser J."/>
            <person name="Yu J.-H."/>
            <person name="Zhou M."/>
            <person name="Andersen M.R."/>
            <person name="Archer D.B."/>
            <person name="Baker S.E."/>
            <person name="Benoit I."/>
            <person name="Brakhage A.A."/>
            <person name="Braus G.H."/>
            <person name="Fischer R."/>
            <person name="Frisvad J.C."/>
            <person name="Goldman G.H."/>
            <person name="Houbraken J."/>
            <person name="Oakley B."/>
            <person name="Pocsi I."/>
            <person name="Scazzocchio C."/>
            <person name="Seiboth B."/>
            <person name="vanKuyk P.A."/>
            <person name="Wortman J."/>
            <person name="Dyer P.S."/>
            <person name="Grigoriev I.V."/>
        </authorList>
    </citation>
    <scope>NUCLEOTIDE SEQUENCE [LARGE SCALE GENOMIC DNA]</scope>
    <source>
        <strain evidence="9">CBS 593.65</strain>
    </source>
</reference>
<feature type="region of interest" description="Disordered" evidence="6">
    <location>
        <begin position="137"/>
        <end position="190"/>
    </location>
</feature>
<dbReference type="VEuPathDB" id="FungiDB:ASPSYDRAFT_138390"/>
<keyword evidence="5" id="KW-0539">Nucleus</keyword>
<dbReference type="GO" id="GO:0005634">
    <property type="term" value="C:nucleus"/>
    <property type="evidence" value="ECO:0007669"/>
    <property type="project" value="UniProtKB-SubCell"/>
</dbReference>
<dbReference type="EMBL" id="KV878582">
    <property type="protein sequence ID" value="OJJ64475.1"/>
    <property type="molecule type" value="Genomic_DNA"/>
</dbReference>
<dbReference type="RefSeq" id="XP_040708281.1">
    <property type="nucleotide sequence ID" value="XM_040840832.1"/>
</dbReference>
<feature type="compositionally biased region" description="Polar residues" evidence="6">
    <location>
        <begin position="367"/>
        <end position="376"/>
    </location>
</feature>
<proteinExistence type="predicted"/>
<dbReference type="Pfam" id="PF11754">
    <property type="entry name" value="Velvet"/>
    <property type="match status" value="1"/>
</dbReference>
<evidence type="ECO:0000313" key="9">
    <source>
        <dbReference type="Proteomes" id="UP000184356"/>
    </source>
</evidence>
<dbReference type="InterPro" id="IPR038491">
    <property type="entry name" value="Velvet_dom_sf"/>
</dbReference>
<feature type="domain" description="Velvet" evidence="7">
    <location>
        <begin position="240"/>
        <end position="474"/>
    </location>
</feature>
<evidence type="ECO:0000259" key="7">
    <source>
        <dbReference type="PROSITE" id="PS51821"/>
    </source>
</evidence>
<evidence type="ECO:0000256" key="6">
    <source>
        <dbReference type="SAM" id="MobiDB-lite"/>
    </source>
</evidence>
<keyword evidence="2" id="KW-0749">Sporulation</keyword>